<evidence type="ECO:0000256" key="8">
    <source>
        <dbReference type="ARBA" id="ARBA00023136"/>
    </source>
</evidence>
<feature type="transmembrane region" description="Helical" evidence="10">
    <location>
        <begin position="312"/>
        <end position="333"/>
    </location>
</feature>
<dbReference type="STRING" id="225004.SAMN02745152_01894"/>
<dbReference type="EMBL" id="FUXC01000012">
    <property type="protein sequence ID" value="SKA00323.1"/>
    <property type="molecule type" value="Genomic_DNA"/>
</dbReference>
<feature type="transmembrane region" description="Helical" evidence="10">
    <location>
        <begin position="59"/>
        <end position="79"/>
    </location>
</feature>
<keyword evidence="3" id="KW-0050">Antiport</keyword>
<feature type="transmembrane region" description="Helical" evidence="10">
    <location>
        <begin position="163"/>
        <end position="184"/>
    </location>
</feature>
<feature type="transmembrane region" description="Helical" evidence="10">
    <location>
        <begin position="356"/>
        <end position="373"/>
    </location>
</feature>
<dbReference type="AlphaFoldDB" id="A0A1T4Q999"/>
<dbReference type="RefSeq" id="WP_078931629.1">
    <property type="nucleotide sequence ID" value="NZ_FUXC01000012.1"/>
</dbReference>
<dbReference type="InterPro" id="IPR048279">
    <property type="entry name" value="MdtK-like"/>
</dbReference>
<feature type="transmembrane region" description="Helical" evidence="10">
    <location>
        <begin position="394"/>
        <end position="412"/>
    </location>
</feature>
<dbReference type="GO" id="GO:0005886">
    <property type="term" value="C:plasma membrane"/>
    <property type="evidence" value="ECO:0007669"/>
    <property type="project" value="UniProtKB-SubCell"/>
</dbReference>
<dbReference type="GO" id="GO:0042910">
    <property type="term" value="F:xenobiotic transmembrane transporter activity"/>
    <property type="evidence" value="ECO:0007669"/>
    <property type="project" value="InterPro"/>
</dbReference>
<evidence type="ECO:0000313" key="11">
    <source>
        <dbReference type="EMBL" id="SKA00323.1"/>
    </source>
</evidence>
<keyword evidence="4" id="KW-1003">Cell membrane</keyword>
<protein>
    <recommendedName>
        <fullName evidence="9">Multidrug-efflux transporter</fullName>
    </recommendedName>
</protein>
<sequence length="448" mass="49647">MKDFTVGKTYPQLINYAIPLILGNFFQLTYNAVDSIILGRFAGKECLAAVGIANPVMNIMIFLIVGICLGASIIMSEFYGAKDEKKLKNEISTTIAIGFCFTLVVSVVCFIFVKQLLRAIRCPEDLIEHTANYLRVVFAGLIFTFFYNVYASALRAAGDSTSPIICVAISAVLNGILDYFLVAVCGLEMHGAAFATVASQLISCILIIVYVYKKVPLLALKPREFKVERSLILRTVNYSWATALQQCVLYVGKLLVQCAVNPLGVDAIATFNAGTKIDDFCYQPTQSIGHTITTFMAQNRGAKKPARQREGFLKGFSLEWIYIIVTSILVILFRKQLILLFAGQNESEVLRLGEKYLFVMACLYFLPATTNGIQAFFRGTGDIKITVISTTSQIIFRVIFSFIFCKMFGIIGTAYACLAGWIAMLAVELPIFFFAWKNLKKESQGVSQ</sequence>
<evidence type="ECO:0000256" key="5">
    <source>
        <dbReference type="ARBA" id="ARBA00022692"/>
    </source>
</evidence>
<dbReference type="GO" id="GO:0015297">
    <property type="term" value="F:antiporter activity"/>
    <property type="evidence" value="ECO:0007669"/>
    <property type="project" value="UniProtKB-KW"/>
</dbReference>
<dbReference type="Proteomes" id="UP000190395">
    <property type="component" value="Unassembled WGS sequence"/>
</dbReference>
<keyword evidence="6 10" id="KW-1133">Transmembrane helix</keyword>
<dbReference type="GO" id="GO:0006811">
    <property type="term" value="P:monoatomic ion transport"/>
    <property type="evidence" value="ECO:0007669"/>
    <property type="project" value="UniProtKB-KW"/>
</dbReference>
<dbReference type="PIRSF" id="PIRSF006603">
    <property type="entry name" value="DinF"/>
    <property type="match status" value="1"/>
</dbReference>
<dbReference type="PANTHER" id="PTHR43298">
    <property type="entry name" value="MULTIDRUG RESISTANCE PROTEIN NORM-RELATED"/>
    <property type="match status" value="1"/>
</dbReference>
<proteinExistence type="predicted"/>
<keyword evidence="7" id="KW-0406">Ion transport</keyword>
<keyword evidence="5 10" id="KW-0812">Transmembrane</keyword>
<feature type="transmembrane region" description="Helical" evidence="10">
    <location>
        <begin position="91"/>
        <end position="113"/>
    </location>
</feature>
<evidence type="ECO:0000256" key="4">
    <source>
        <dbReference type="ARBA" id="ARBA00022475"/>
    </source>
</evidence>
<dbReference type="InterPro" id="IPR050222">
    <property type="entry name" value="MATE_MdtK"/>
</dbReference>
<accession>A0A1T4Q999</accession>
<evidence type="ECO:0000256" key="10">
    <source>
        <dbReference type="SAM" id="Phobius"/>
    </source>
</evidence>
<gene>
    <name evidence="11" type="ORF">SAMN02745152_01894</name>
</gene>
<dbReference type="GeneID" id="303368123"/>
<feature type="transmembrane region" description="Helical" evidence="10">
    <location>
        <begin position="190"/>
        <end position="212"/>
    </location>
</feature>
<dbReference type="Pfam" id="PF01554">
    <property type="entry name" value="MatE"/>
    <property type="match status" value="2"/>
</dbReference>
<evidence type="ECO:0000256" key="7">
    <source>
        <dbReference type="ARBA" id="ARBA00023065"/>
    </source>
</evidence>
<dbReference type="CDD" id="cd13138">
    <property type="entry name" value="MATE_yoeA_like"/>
    <property type="match status" value="1"/>
</dbReference>
<name>A0A1T4Q999_9SPIR</name>
<evidence type="ECO:0000256" key="6">
    <source>
        <dbReference type="ARBA" id="ARBA00022989"/>
    </source>
</evidence>
<feature type="transmembrane region" description="Helical" evidence="10">
    <location>
        <begin position="418"/>
        <end position="436"/>
    </location>
</feature>
<evidence type="ECO:0000256" key="9">
    <source>
        <dbReference type="ARBA" id="ARBA00031636"/>
    </source>
</evidence>
<keyword evidence="8 10" id="KW-0472">Membrane</keyword>
<evidence type="ECO:0000256" key="1">
    <source>
        <dbReference type="ARBA" id="ARBA00004651"/>
    </source>
</evidence>
<reference evidence="11 12" key="1">
    <citation type="submission" date="2017-02" db="EMBL/GenBank/DDBJ databases">
        <authorList>
            <person name="Peterson S.W."/>
        </authorList>
    </citation>
    <scope>NUCLEOTIDE SEQUENCE [LARGE SCALE GENOMIC DNA]</scope>
    <source>
        <strain evidence="11 12">ATCC BAA-909</strain>
    </source>
</reference>
<comment type="subcellular location">
    <subcellularLocation>
        <location evidence="1">Cell membrane</location>
        <topology evidence="1">Multi-pass membrane protein</topology>
    </subcellularLocation>
</comment>
<evidence type="ECO:0000256" key="2">
    <source>
        <dbReference type="ARBA" id="ARBA00022448"/>
    </source>
</evidence>
<dbReference type="PANTHER" id="PTHR43298:SF2">
    <property type="entry name" value="FMN_FAD EXPORTER YEEO-RELATED"/>
    <property type="match status" value="1"/>
</dbReference>
<keyword evidence="2" id="KW-0813">Transport</keyword>
<feature type="transmembrane region" description="Helical" evidence="10">
    <location>
        <begin position="133"/>
        <end position="151"/>
    </location>
</feature>
<evidence type="ECO:0000256" key="3">
    <source>
        <dbReference type="ARBA" id="ARBA00022449"/>
    </source>
</evidence>
<evidence type="ECO:0000313" key="12">
    <source>
        <dbReference type="Proteomes" id="UP000190395"/>
    </source>
</evidence>
<dbReference type="OrthoDB" id="9806302at2"/>
<organism evidence="11 12">
    <name type="scientific">Treponema berlinense</name>
    <dbReference type="NCBI Taxonomy" id="225004"/>
    <lineage>
        <taxon>Bacteria</taxon>
        <taxon>Pseudomonadati</taxon>
        <taxon>Spirochaetota</taxon>
        <taxon>Spirochaetia</taxon>
        <taxon>Spirochaetales</taxon>
        <taxon>Treponemataceae</taxon>
        <taxon>Treponema</taxon>
    </lineage>
</organism>
<dbReference type="NCBIfam" id="TIGR00797">
    <property type="entry name" value="matE"/>
    <property type="match status" value="1"/>
</dbReference>
<dbReference type="InterPro" id="IPR002528">
    <property type="entry name" value="MATE_fam"/>
</dbReference>
<keyword evidence="12" id="KW-1185">Reference proteome</keyword>